<organism evidence="2 3">
    <name type="scientific">Bremia lactucae</name>
    <name type="common">Lettuce downy mildew</name>
    <dbReference type="NCBI Taxonomy" id="4779"/>
    <lineage>
        <taxon>Eukaryota</taxon>
        <taxon>Sar</taxon>
        <taxon>Stramenopiles</taxon>
        <taxon>Oomycota</taxon>
        <taxon>Peronosporomycetes</taxon>
        <taxon>Peronosporales</taxon>
        <taxon>Peronosporaceae</taxon>
        <taxon>Bremia</taxon>
    </lineage>
</organism>
<keyword evidence="1" id="KW-0732">Signal</keyword>
<dbReference type="KEGG" id="blac:94349747"/>
<gene>
    <name evidence="2" type="ORF">CCR75_006002</name>
</gene>
<feature type="chain" id="PRO_5037285981" description="Lipoprotein" evidence="1">
    <location>
        <begin position="28"/>
        <end position="105"/>
    </location>
</feature>
<dbReference type="GeneID" id="94349747"/>
<dbReference type="RefSeq" id="XP_067820554.1">
    <property type="nucleotide sequence ID" value="XM_067964076.1"/>
</dbReference>
<dbReference type="Proteomes" id="UP000294530">
    <property type="component" value="Unassembled WGS sequence"/>
</dbReference>
<evidence type="ECO:0008006" key="4">
    <source>
        <dbReference type="Google" id="ProtNLM"/>
    </source>
</evidence>
<sequence length="105" mass="10818">MMINIFARKLQALSLTACGSAIASSDAVACGGRQADCAGSSRDTKTCTDTARDGELVEGNVDETFNDATSGKGPLSSQVVRALALLPWLDACGTLDVLLPKEKGV</sequence>
<comment type="caution">
    <text evidence="2">The sequence shown here is derived from an EMBL/GenBank/DDBJ whole genome shotgun (WGS) entry which is preliminary data.</text>
</comment>
<keyword evidence="3" id="KW-1185">Reference proteome</keyword>
<accession>A0A976IGX1</accession>
<reference evidence="2 3" key="1">
    <citation type="journal article" date="2021" name="Genome Biol.">
        <title>AFLAP: assembly-free linkage analysis pipeline using k-mers from genome sequencing data.</title>
        <authorList>
            <person name="Fletcher K."/>
            <person name="Zhang L."/>
            <person name="Gil J."/>
            <person name="Han R."/>
            <person name="Cavanaugh K."/>
            <person name="Michelmore R."/>
        </authorList>
    </citation>
    <scope>NUCLEOTIDE SEQUENCE [LARGE SCALE GENOMIC DNA]</scope>
    <source>
        <strain evidence="2 3">SF5</strain>
    </source>
</reference>
<evidence type="ECO:0000313" key="2">
    <source>
        <dbReference type="EMBL" id="TDH71055.1"/>
    </source>
</evidence>
<feature type="signal peptide" evidence="1">
    <location>
        <begin position="1"/>
        <end position="27"/>
    </location>
</feature>
<dbReference type="EMBL" id="SHOA02000062">
    <property type="protein sequence ID" value="TDH71055.1"/>
    <property type="molecule type" value="Genomic_DNA"/>
</dbReference>
<evidence type="ECO:0000256" key="1">
    <source>
        <dbReference type="SAM" id="SignalP"/>
    </source>
</evidence>
<proteinExistence type="predicted"/>
<protein>
    <recommendedName>
        <fullName evidence="4">Lipoprotein</fullName>
    </recommendedName>
</protein>
<name>A0A976IGX1_BRELC</name>
<evidence type="ECO:0000313" key="3">
    <source>
        <dbReference type="Proteomes" id="UP000294530"/>
    </source>
</evidence>
<dbReference type="AlphaFoldDB" id="A0A976IGX1"/>